<dbReference type="Pfam" id="PF23559">
    <property type="entry name" value="WHD_DRP"/>
    <property type="match status" value="1"/>
</dbReference>
<dbReference type="Proteomes" id="UP000504604">
    <property type="component" value="Linkage group LG3"/>
</dbReference>
<feature type="domain" description="Disease resistance R13L4/SHOC-2-like LRR" evidence="6">
    <location>
        <begin position="131"/>
        <end position="341"/>
    </location>
</feature>
<keyword evidence="4" id="KW-0067">ATP-binding</keyword>
<evidence type="ECO:0000256" key="1">
    <source>
        <dbReference type="ARBA" id="ARBA00022737"/>
    </source>
</evidence>
<evidence type="ECO:0000256" key="3">
    <source>
        <dbReference type="ARBA" id="ARBA00022821"/>
    </source>
</evidence>
<dbReference type="SUPFAM" id="SSF52058">
    <property type="entry name" value="L domain-like"/>
    <property type="match status" value="1"/>
</dbReference>
<sequence length="427" mass="49028">MRIFPEDDEIKASKLIKLWVGEGFLKPSIAKTLDEVAEEYLRNLIDRNLILVREWKDVGKRAKTCGIHDLLRDLCLRQSRKECMICVPKAQCIDFEGEVNDDCFICSSCAKVQRMDLPQVQVASQSTSLSSILVCNDCRIMYPNLIRLRLLRVKAVSHMGVDIDFQYPTKLRYLYMNNVMPLNFEPTISLLWNLQTLILSFPIGANLPSEIWDMPQLRHLISDGHFDLPHPVVTENSMIMENLHTLANFQNFRCTIDFLDRVPNLKKLGIIRYEKSSSGLENLARLQKLESLYLFEKNVSLLANITFPTSLKKLSLSNCCIPWEEMTVFGSVLPNLEKLTLYRNAFKGAEWSPVEGQFPRLKVLIIVCNDLVRWRAESIHFPNLERLHLESMECLEEIPSGIGDIPTLLSIHLWKCSDSSVNSAKQI</sequence>
<dbReference type="Gene3D" id="3.80.10.10">
    <property type="entry name" value="Ribonuclease Inhibitor"/>
    <property type="match status" value="1"/>
</dbReference>
<dbReference type="PANTHER" id="PTHR15140:SF33">
    <property type="entry name" value="LATE BLIGHT RESISTANCE PROTEIN HOMOLOG R1A-3 ISOFORM X1"/>
    <property type="match status" value="1"/>
</dbReference>
<dbReference type="InterPro" id="IPR032675">
    <property type="entry name" value="LRR_dom_sf"/>
</dbReference>
<dbReference type="Gene3D" id="1.10.10.10">
    <property type="entry name" value="Winged helix-like DNA-binding domain superfamily/Winged helix DNA-binding domain"/>
    <property type="match status" value="1"/>
</dbReference>
<dbReference type="RefSeq" id="XP_011072138.1">
    <property type="nucleotide sequence ID" value="XM_011073836.1"/>
</dbReference>
<dbReference type="InterPro" id="IPR055414">
    <property type="entry name" value="LRR_R13L4/SHOC2-like"/>
</dbReference>
<protein>
    <submittedName>
        <fullName evidence="8">Late blight resistance protein homolog R1A-3</fullName>
    </submittedName>
</protein>
<keyword evidence="3" id="KW-0611">Plant defense</keyword>
<keyword evidence="2" id="KW-0547">Nucleotide-binding</keyword>
<evidence type="ECO:0000256" key="4">
    <source>
        <dbReference type="ARBA" id="ARBA00022840"/>
    </source>
</evidence>
<dbReference type="GeneID" id="105157427"/>
<evidence type="ECO:0000313" key="8">
    <source>
        <dbReference type="RefSeq" id="XP_011072138.1"/>
    </source>
</evidence>
<evidence type="ECO:0000313" key="7">
    <source>
        <dbReference type="Proteomes" id="UP000504604"/>
    </source>
</evidence>
<dbReference type="PANTHER" id="PTHR15140">
    <property type="entry name" value="TUBULIN-SPECIFIC CHAPERONE E"/>
    <property type="match status" value="1"/>
</dbReference>
<dbReference type="KEGG" id="sind:105157427"/>
<keyword evidence="1" id="KW-0677">Repeat</keyword>
<dbReference type="Gramene" id="SIN_1020385.t">
    <property type="protein sequence ID" value="SIN_1020385.t.cds1"/>
    <property type="gene ID" value="SIN_1020385"/>
</dbReference>
<dbReference type="AlphaFoldDB" id="A0A6I9SQS3"/>
<accession>A0A6I9SQS3</accession>
<proteinExistence type="predicted"/>
<dbReference type="GO" id="GO:0006952">
    <property type="term" value="P:defense response"/>
    <property type="evidence" value="ECO:0007669"/>
    <property type="project" value="UniProtKB-KW"/>
</dbReference>
<name>A0A6I9SQS3_SESIN</name>
<evidence type="ECO:0000259" key="6">
    <source>
        <dbReference type="Pfam" id="PF23598"/>
    </source>
</evidence>
<dbReference type="Pfam" id="PF23598">
    <property type="entry name" value="LRR_14"/>
    <property type="match status" value="1"/>
</dbReference>
<dbReference type="InterPro" id="IPR036388">
    <property type="entry name" value="WH-like_DNA-bd_sf"/>
</dbReference>
<evidence type="ECO:0000259" key="5">
    <source>
        <dbReference type="Pfam" id="PF23559"/>
    </source>
</evidence>
<dbReference type="OrthoDB" id="909758at2759"/>
<dbReference type="InParanoid" id="A0A6I9SQS3"/>
<gene>
    <name evidence="8" type="primary">LOC105157427</name>
</gene>
<evidence type="ECO:0000256" key="2">
    <source>
        <dbReference type="ARBA" id="ARBA00022741"/>
    </source>
</evidence>
<organism evidence="7 8">
    <name type="scientific">Sesamum indicum</name>
    <name type="common">Oriental sesame</name>
    <name type="synonym">Sesamum orientale</name>
    <dbReference type="NCBI Taxonomy" id="4182"/>
    <lineage>
        <taxon>Eukaryota</taxon>
        <taxon>Viridiplantae</taxon>
        <taxon>Streptophyta</taxon>
        <taxon>Embryophyta</taxon>
        <taxon>Tracheophyta</taxon>
        <taxon>Spermatophyta</taxon>
        <taxon>Magnoliopsida</taxon>
        <taxon>eudicotyledons</taxon>
        <taxon>Gunneridae</taxon>
        <taxon>Pentapetalae</taxon>
        <taxon>asterids</taxon>
        <taxon>lamiids</taxon>
        <taxon>Lamiales</taxon>
        <taxon>Pedaliaceae</taxon>
        <taxon>Sesamum</taxon>
    </lineage>
</organism>
<keyword evidence="7" id="KW-1185">Reference proteome</keyword>
<dbReference type="InterPro" id="IPR058922">
    <property type="entry name" value="WHD_DRP"/>
</dbReference>
<feature type="domain" description="Disease resistance protein winged helix" evidence="5">
    <location>
        <begin position="3"/>
        <end position="75"/>
    </location>
</feature>
<reference evidence="8" key="1">
    <citation type="submission" date="2025-08" db="UniProtKB">
        <authorList>
            <consortium name="RefSeq"/>
        </authorList>
    </citation>
    <scope>IDENTIFICATION</scope>
</reference>